<proteinExistence type="predicted"/>
<dbReference type="Proteomes" id="UP001213000">
    <property type="component" value="Unassembled WGS sequence"/>
</dbReference>
<keyword evidence="2" id="KW-1185">Reference proteome</keyword>
<protein>
    <submittedName>
        <fullName evidence="1">Uncharacterized protein</fullName>
    </submittedName>
</protein>
<name>A0AAD5VTF9_9AGAR</name>
<evidence type="ECO:0000313" key="2">
    <source>
        <dbReference type="Proteomes" id="UP001213000"/>
    </source>
</evidence>
<organism evidence="1 2">
    <name type="scientific">Leucocoprinus birnbaumii</name>
    <dbReference type="NCBI Taxonomy" id="56174"/>
    <lineage>
        <taxon>Eukaryota</taxon>
        <taxon>Fungi</taxon>
        <taxon>Dikarya</taxon>
        <taxon>Basidiomycota</taxon>
        <taxon>Agaricomycotina</taxon>
        <taxon>Agaricomycetes</taxon>
        <taxon>Agaricomycetidae</taxon>
        <taxon>Agaricales</taxon>
        <taxon>Agaricineae</taxon>
        <taxon>Agaricaceae</taxon>
        <taxon>Leucocoprinus</taxon>
    </lineage>
</organism>
<dbReference type="AlphaFoldDB" id="A0AAD5VTF9"/>
<evidence type="ECO:0000313" key="1">
    <source>
        <dbReference type="EMBL" id="KAJ3566978.1"/>
    </source>
</evidence>
<sequence>MLHAFENSSNLIFHSCQFRGEDEERAQDSRENGLNALFTVTLFNAIHDSAARERILQSVPKTRHTEFINTLGSWVHQCQPDQPPLVLVTGPKSDLAQLCTESLESNLAATYFFSSLKYDDSSRFVTTIAYQLAIHSPTYAEALESVIRRNPALLTKCLKVQFSQLIIEPFRNLISQNAPNPERDPALSSDTFVMRPFQNLSNLVFYNCHFTDAPQHAAIQNDGLQQLIPVVLFDALHDSAVRETCPQDIPPTCHGDFVDDFASWSCGGSSTPSVALVDSPRSNLAQLCVERLEKHLAVTYFLSSPCYDDPANFFPTIAYPLAMHIPMYAEMLMHAVRRNPALSTKSLKVQFRELIFGPLSELRSPNTYLGQRSLVVIDGFDAYKQHVRREILRAVSEASREGLSLRWAFFGGGGKALAECGKGLIEENFCWRVNLDTHRHPRVYRMFSWRERILTTGWNLRRGGSRLALRRAGIAIWLGSLFTGGTFSCSNYVQRSEA</sequence>
<accession>A0AAD5VTF9</accession>
<gene>
    <name evidence="1" type="ORF">NP233_g6651</name>
</gene>
<dbReference type="EMBL" id="JANIEX010000445">
    <property type="protein sequence ID" value="KAJ3566978.1"/>
    <property type="molecule type" value="Genomic_DNA"/>
</dbReference>
<reference evidence="1" key="1">
    <citation type="submission" date="2022-07" db="EMBL/GenBank/DDBJ databases">
        <title>Genome Sequence of Leucocoprinus birnbaumii.</title>
        <authorList>
            <person name="Buettner E."/>
        </authorList>
    </citation>
    <scope>NUCLEOTIDE SEQUENCE</scope>
    <source>
        <strain evidence="1">VT141</strain>
    </source>
</reference>
<comment type="caution">
    <text evidence="1">The sequence shown here is derived from an EMBL/GenBank/DDBJ whole genome shotgun (WGS) entry which is preliminary data.</text>
</comment>